<dbReference type="InterPro" id="IPR051601">
    <property type="entry name" value="Serine_prot/Carboxylest_S33"/>
</dbReference>
<evidence type="ECO:0000256" key="1">
    <source>
        <dbReference type="ARBA" id="ARBA00010088"/>
    </source>
</evidence>
<keyword evidence="2" id="KW-0732">Signal</keyword>
<evidence type="ECO:0000256" key="2">
    <source>
        <dbReference type="ARBA" id="ARBA00022729"/>
    </source>
</evidence>
<dbReference type="PANTHER" id="PTHR43248">
    <property type="entry name" value="2-SUCCINYL-6-HYDROXY-2,4-CYCLOHEXADIENE-1-CARBOXYLATE SYNTHASE"/>
    <property type="match status" value="1"/>
</dbReference>
<evidence type="ECO:0000313" key="7">
    <source>
        <dbReference type="Proteomes" id="UP001304340"/>
    </source>
</evidence>
<dbReference type="InterPro" id="IPR013595">
    <property type="entry name" value="Pept_S33_TAP-like_C"/>
</dbReference>
<protein>
    <submittedName>
        <fullName evidence="6">Alpha/beta hydrolase</fullName>
    </submittedName>
</protein>
<feature type="region of interest" description="Disordered" evidence="4">
    <location>
        <begin position="56"/>
        <end position="80"/>
    </location>
</feature>
<reference evidence="7" key="1">
    <citation type="submission" date="2023-11" db="EMBL/GenBank/DDBJ databases">
        <authorList>
            <person name="Helweg L.P."/>
            <person name="Kiel A."/>
            <person name="Hitz F."/>
            <person name="Ruckert-Reed C."/>
            <person name="Busche T."/>
            <person name="Kaltschmidt B."/>
            <person name="Kaltschmidt C."/>
        </authorList>
    </citation>
    <scope>NUCLEOTIDE SEQUENCE [LARGE SCALE GENOMIC DNA]</scope>
    <source>
        <strain evidence="7">4.1</strain>
    </source>
</reference>
<dbReference type="GO" id="GO:0016787">
    <property type="term" value="F:hydrolase activity"/>
    <property type="evidence" value="ECO:0007669"/>
    <property type="project" value="UniProtKB-KW"/>
</dbReference>
<sequence>MTSALHATPASSPAPSAPGSAALPASPAPRRSRLLRAAAALAGVSLVLAACSDPGSKVQTDVDQQADTGTTAPSGDALSTDGIDADLLPFYEQTVDWSDCGSGFECADIEVPFDWDDPAADTITLGAKRYRASGEKQGTVLINPGGPGGSGVEFVQYVPFLFGQPLLENFDVLGFDPRGVGESSPVSCLSDAERDVSDAKTYTSDAAGLAEMRADAKVFGEKCLENTGPVLGEVDTQSSARDMDVIRHVVGDEKLNYLGYSYGTQLGATYAGLYPENVGRMVLDGAIDLRLTDHEMSLQQAVGFENALTAFVEDCLASGSCPLTGTTDEALAQVSGLLDQILANPMPTGDPARPLTQTLAFYGIAQPLYSQQLWGQLTDALDSAISEGDGSGLLASADSYNSRNSDGTYADNQGEAFRAINCLDSRTEVDMATLDAEAAEIEAEAPTVGQFFTYGGLGCADWPFPQAEKTGDLAASGAAPILVVGTTNDPATPYVWAQGLAEQLESGVLVTYEGEGHTAYGQSNSCVLDTVDEYFVDGTVPDEGLVC</sequence>
<dbReference type="InterPro" id="IPR029058">
    <property type="entry name" value="AB_hydrolase_fold"/>
</dbReference>
<dbReference type="Gene3D" id="3.40.50.1820">
    <property type="entry name" value="alpha/beta hydrolase"/>
    <property type="match status" value="1"/>
</dbReference>
<dbReference type="Proteomes" id="UP001304340">
    <property type="component" value="Chromosome"/>
</dbReference>
<dbReference type="Pfam" id="PF08386">
    <property type="entry name" value="Abhydrolase_4"/>
    <property type="match status" value="1"/>
</dbReference>
<evidence type="ECO:0000313" key="6">
    <source>
        <dbReference type="EMBL" id="WPF81880.1"/>
    </source>
</evidence>
<dbReference type="KEGG" id="sbil:SANBI_003202"/>
<evidence type="ECO:0000256" key="4">
    <source>
        <dbReference type="SAM" id="MobiDB-lite"/>
    </source>
</evidence>
<dbReference type="SUPFAM" id="SSF53474">
    <property type="entry name" value="alpha/beta-Hydrolases"/>
    <property type="match status" value="1"/>
</dbReference>
<comment type="similarity">
    <text evidence="1">Belongs to the peptidase S33 family.</text>
</comment>
<keyword evidence="7" id="KW-1185">Reference proteome</keyword>
<dbReference type="AlphaFoldDB" id="A0AAF0Z278"/>
<feature type="region of interest" description="Disordered" evidence="4">
    <location>
        <begin position="1"/>
        <end position="28"/>
    </location>
</feature>
<evidence type="ECO:0000256" key="3">
    <source>
        <dbReference type="ARBA" id="ARBA00022801"/>
    </source>
</evidence>
<gene>
    <name evidence="6" type="ORF">SANBI_003202</name>
</gene>
<organism evidence="6 7">
    <name type="scientific">Sanguibacter biliveldensis</name>
    <dbReference type="NCBI Taxonomy" id="3030830"/>
    <lineage>
        <taxon>Bacteria</taxon>
        <taxon>Bacillati</taxon>
        <taxon>Actinomycetota</taxon>
        <taxon>Actinomycetes</taxon>
        <taxon>Micrococcales</taxon>
        <taxon>Sanguibacteraceae</taxon>
        <taxon>Sanguibacter</taxon>
    </lineage>
</organism>
<keyword evidence="3 6" id="KW-0378">Hydrolase</keyword>
<evidence type="ECO:0000259" key="5">
    <source>
        <dbReference type="Pfam" id="PF08386"/>
    </source>
</evidence>
<accession>A0AAF0Z278</accession>
<proteinExistence type="inferred from homology"/>
<feature type="compositionally biased region" description="Polar residues" evidence="4">
    <location>
        <begin position="57"/>
        <end position="73"/>
    </location>
</feature>
<dbReference type="PANTHER" id="PTHR43248:SF29">
    <property type="entry name" value="TRIPEPTIDYL AMINOPEPTIDASE"/>
    <property type="match status" value="1"/>
</dbReference>
<dbReference type="RefSeq" id="WP_319156778.1">
    <property type="nucleotide sequence ID" value="NZ_CP138359.1"/>
</dbReference>
<feature type="domain" description="Peptidase S33 tripeptidyl aminopeptidase-like C-terminal" evidence="5">
    <location>
        <begin position="446"/>
        <end position="547"/>
    </location>
</feature>
<dbReference type="EMBL" id="CP138359">
    <property type="protein sequence ID" value="WPF81880.1"/>
    <property type="molecule type" value="Genomic_DNA"/>
</dbReference>
<name>A0AAF0Z278_9MICO</name>